<proteinExistence type="predicted"/>
<comment type="caution">
    <text evidence="1">The sequence shown here is derived from an EMBL/GenBank/DDBJ whole genome shotgun (WGS) entry which is preliminary data.</text>
</comment>
<dbReference type="RefSeq" id="WP_150449051.1">
    <property type="nucleotide sequence ID" value="NZ_VYSA01000002.1"/>
</dbReference>
<dbReference type="AlphaFoldDB" id="A0A5J5J3K0"/>
<dbReference type="EMBL" id="VYSA01000002">
    <property type="protein sequence ID" value="KAA9108020.1"/>
    <property type="molecule type" value="Genomic_DNA"/>
</dbReference>
<evidence type="ECO:0000313" key="2">
    <source>
        <dbReference type="Proteomes" id="UP000325827"/>
    </source>
</evidence>
<gene>
    <name evidence="1" type="ORF">F6B43_11425</name>
</gene>
<organism evidence="1 2">
    <name type="scientific">Microbacterium rhizomatis</name>
    <dbReference type="NCBI Taxonomy" id="1631477"/>
    <lineage>
        <taxon>Bacteria</taxon>
        <taxon>Bacillati</taxon>
        <taxon>Actinomycetota</taxon>
        <taxon>Actinomycetes</taxon>
        <taxon>Micrococcales</taxon>
        <taxon>Microbacteriaceae</taxon>
        <taxon>Microbacterium</taxon>
    </lineage>
</organism>
<name>A0A5J5J3K0_9MICO</name>
<protein>
    <submittedName>
        <fullName evidence="1">Uncharacterized protein</fullName>
    </submittedName>
</protein>
<accession>A0A5J5J3K0</accession>
<evidence type="ECO:0000313" key="1">
    <source>
        <dbReference type="EMBL" id="KAA9108020.1"/>
    </source>
</evidence>
<keyword evidence="2" id="KW-1185">Reference proteome</keyword>
<sequence>MDGVDRKSLVDAWDAFIDHHKSSYPKSGRTSFPETVEAARREAFTGAYTPDMPSTPTGALTGTY</sequence>
<reference evidence="2" key="1">
    <citation type="submission" date="2019-09" db="EMBL/GenBank/DDBJ databases">
        <title>Mumia zhuanghuii sp. nov. isolated from the intestinal contents of plateau pika (Ochotona curzoniae) in the Qinghai-Tibet plateau of China.</title>
        <authorList>
            <person name="Tian Z."/>
        </authorList>
    </citation>
    <scope>NUCLEOTIDE SEQUENCE [LARGE SCALE GENOMIC DNA]</scope>
    <source>
        <strain evidence="2">JCM 30598</strain>
    </source>
</reference>
<dbReference type="Proteomes" id="UP000325827">
    <property type="component" value="Unassembled WGS sequence"/>
</dbReference>